<organism evidence="2 3">
    <name type="scientific">Flavobacterium anhuiense</name>
    <dbReference type="NCBI Taxonomy" id="459526"/>
    <lineage>
        <taxon>Bacteria</taxon>
        <taxon>Pseudomonadati</taxon>
        <taxon>Bacteroidota</taxon>
        <taxon>Flavobacteriia</taxon>
        <taxon>Flavobacteriales</taxon>
        <taxon>Flavobacteriaceae</taxon>
        <taxon>Flavobacterium</taxon>
    </lineage>
</organism>
<protein>
    <recommendedName>
        <fullName evidence="4">Lipoprotein</fullName>
    </recommendedName>
</protein>
<dbReference type="AlphaFoldDB" id="A0A444VV80"/>
<feature type="signal peptide" evidence="1">
    <location>
        <begin position="1"/>
        <end position="21"/>
    </location>
</feature>
<comment type="caution">
    <text evidence="2">The sequence shown here is derived from an EMBL/GenBank/DDBJ whole genome shotgun (WGS) entry which is preliminary data.</text>
</comment>
<gene>
    <name evidence="2" type="ORF">NU08_3521</name>
</gene>
<feature type="chain" id="PRO_5019088419" description="Lipoprotein" evidence="1">
    <location>
        <begin position="22"/>
        <end position="422"/>
    </location>
</feature>
<dbReference type="EMBL" id="JUIV01000015">
    <property type="protein sequence ID" value="RYJ37529.1"/>
    <property type="molecule type" value="Genomic_DNA"/>
</dbReference>
<keyword evidence="1" id="KW-0732">Signal</keyword>
<reference evidence="2 3" key="1">
    <citation type="submission" date="2014-12" db="EMBL/GenBank/DDBJ databases">
        <title>Genome sequence of Flavobacterium anhuiense RCM74.</title>
        <authorList>
            <person name="Kim J.F."/>
            <person name="Song J.Y."/>
            <person name="Kwak M.-J."/>
            <person name="Lee S.-W."/>
        </authorList>
    </citation>
    <scope>NUCLEOTIDE SEQUENCE [LARGE SCALE GENOMIC DNA]</scope>
    <source>
        <strain evidence="2 3">RCM74</strain>
    </source>
</reference>
<name>A0A444VV80_9FLAO</name>
<dbReference type="Proteomes" id="UP000290433">
    <property type="component" value="Unassembled WGS sequence"/>
</dbReference>
<dbReference type="RefSeq" id="WP_129748290.1">
    <property type="nucleotide sequence ID" value="NZ_JUIV01000015.1"/>
</dbReference>
<proteinExistence type="predicted"/>
<sequence length="422" mass="48864">MKAKSNLIGVVLCLLLLTACSKKILTDNPEPEAMLYEINHKEDVSLVFFDHNQEDGLEKHLKIYKRFAEAFDTIQDVHVFHVNEDCVIEFRNYGYYYFYNHDSKLKSGMILSNGVDKPILVTNPDKYIETYESYFKVPFNDKVYYGKLRVAEIAERQKESEKELKSKFKVDQNYADNLIQNSSISYYPKPNAFLGCSTGKVTAKAFRESTKTAKSFLQIETLYDKNGLIKQYSTIINGALYSEDLYYRNSYHLIDSIVRRNEKGEKSKDVFKYSKKQFSIISVDQKNVMIAKVFHLNDKFQCAKSETVNGSGDVVAITFFEYDEFGRIVKEVNATQKLVYEYKNDQEVFYSKMKIYSIKDNALLSENIRYSEGKKDIFIAKEGNKILAKTVSLNNSNGCIKTVYNYNSGNKLSEAYEYSYEN</sequence>
<evidence type="ECO:0008006" key="4">
    <source>
        <dbReference type="Google" id="ProtNLM"/>
    </source>
</evidence>
<evidence type="ECO:0000256" key="1">
    <source>
        <dbReference type="SAM" id="SignalP"/>
    </source>
</evidence>
<dbReference type="PROSITE" id="PS51257">
    <property type="entry name" value="PROKAR_LIPOPROTEIN"/>
    <property type="match status" value="1"/>
</dbReference>
<evidence type="ECO:0000313" key="3">
    <source>
        <dbReference type="Proteomes" id="UP000290433"/>
    </source>
</evidence>
<evidence type="ECO:0000313" key="2">
    <source>
        <dbReference type="EMBL" id="RYJ37529.1"/>
    </source>
</evidence>
<accession>A0A444VV80</accession>
<dbReference type="OrthoDB" id="1373484at2"/>